<evidence type="ECO:0000313" key="1">
    <source>
        <dbReference type="EMBL" id="EXB77516.1"/>
    </source>
</evidence>
<name>W9RK22_9ROSA</name>
<dbReference type="Proteomes" id="UP000030645">
    <property type="component" value="Unassembled WGS sequence"/>
</dbReference>
<organism evidence="1 2">
    <name type="scientific">Morus notabilis</name>
    <dbReference type="NCBI Taxonomy" id="981085"/>
    <lineage>
        <taxon>Eukaryota</taxon>
        <taxon>Viridiplantae</taxon>
        <taxon>Streptophyta</taxon>
        <taxon>Embryophyta</taxon>
        <taxon>Tracheophyta</taxon>
        <taxon>Spermatophyta</taxon>
        <taxon>Magnoliopsida</taxon>
        <taxon>eudicotyledons</taxon>
        <taxon>Gunneridae</taxon>
        <taxon>Pentapetalae</taxon>
        <taxon>rosids</taxon>
        <taxon>fabids</taxon>
        <taxon>Rosales</taxon>
        <taxon>Moraceae</taxon>
        <taxon>Moreae</taxon>
        <taxon>Morus</taxon>
    </lineage>
</organism>
<protein>
    <submittedName>
        <fullName evidence="1">Uncharacterized protein</fullName>
    </submittedName>
</protein>
<dbReference type="AlphaFoldDB" id="W9RK22"/>
<dbReference type="EMBL" id="KE344760">
    <property type="protein sequence ID" value="EXB77516.1"/>
    <property type="molecule type" value="Genomic_DNA"/>
</dbReference>
<evidence type="ECO:0000313" key="2">
    <source>
        <dbReference type="Proteomes" id="UP000030645"/>
    </source>
</evidence>
<gene>
    <name evidence="1" type="ORF">L484_015441</name>
</gene>
<sequence length="64" mass="7672">MYCHYERRPNSPLTRKKNVDDRSIVRLKTQQEMKKSIYKVDRKEKDPKIVVTLAAMRVALLLRL</sequence>
<reference evidence="2" key="1">
    <citation type="submission" date="2013-01" db="EMBL/GenBank/DDBJ databases">
        <title>Draft Genome Sequence of a Mulberry Tree, Morus notabilis C.K. Schneid.</title>
        <authorList>
            <person name="He N."/>
            <person name="Zhao S."/>
        </authorList>
    </citation>
    <scope>NUCLEOTIDE SEQUENCE</scope>
</reference>
<proteinExistence type="predicted"/>
<keyword evidence="2" id="KW-1185">Reference proteome</keyword>
<accession>W9RK22</accession>